<proteinExistence type="predicted"/>
<evidence type="ECO:0000313" key="1">
    <source>
        <dbReference type="EMBL" id="BET39139.1"/>
    </source>
</evidence>
<gene>
    <name evidence="1" type="ORF">SAP269_17280</name>
</gene>
<sequence length="50" mass="5860">MKLIKKNFNNNLFSLNKITNNKEIDLKDEDFTVSGSINAKINYNYDSFKN</sequence>
<dbReference type="Proteomes" id="UP001473424">
    <property type="component" value="Chromosome"/>
</dbReference>
<organism evidence="1 2">
    <name type="scientific">Spiroplasma ixodetis</name>
    <dbReference type="NCBI Taxonomy" id="2141"/>
    <lineage>
        <taxon>Bacteria</taxon>
        <taxon>Bacillati</taxon>
        <taxon>Mycoplasmatota</taxon>
        <taxon>Mollicutes</taxon>
        <taxon>Entomoplasmatales</taxon>
        <taxon>Spiroplasmataceae</taxon>
        <taxon>Spiroplasma</taxon>
    </lineage>
</organism>
<reference evidence="2" key="1">
    <citation type="journal article" date="2024" name="FEMS Microbiol. Lett.">
        <title>Genomic insights into Spiroplasma endosymbionts that induce male-killing and protective phenotypes in the pea aphid.</title>
        <authorList>
            <person name="Arai H."/>
            <person name="Legeai F."/>
            <person name="Kageyama D."/>
            <person name="Sugio A."/>
            <person name="Simon J.C."/>
        </authorList>
    </citation>
    <scope>NUCLEOTIDE SEQUENCE [LARGE SCALE GENOMIC DNA]</scope>
    <source>
        <strain evidence="2">sAp269</strain>
    </source>
</reference>
<accession>A0ABN7BW68</accession>
<keyword evidence="2" id="KW-1185">Reference proteome</keyword>
<name>A0ABN7BW68_9MOLU</name>
<evidence type="ECO:0000313" key="2">
    <source>
        <dbReference type="Proteomes" id="UP001473424"/>
    </source>
</evidence>
<protein>
    <submittedName>
        <fullName evidence="1">Uncharacterized protein</fullName>
    </submittedName>
</protein>
<dbReference type="EMBL" id="AP028955">
    <property type="protein sequence ID" value="BET39139.1"/>
    <property type="molecule type" value="Genomic_DNA"/>
</dbReference>